<comment type="caution">
    <text evidence="1">The sequence shown here is derived from an EMBL/GenBank/DDBJ whole genome shotgun (WGS) entry which is preliminary data.</text>
</comment>
<sequence length="57" mass="6984">KKLREKFSNNGIEFAKKFDWEKKIIPKWLKFLSILRILENLLIMVERSWGFRGLDFL</sequence>
<gene>
    <name evidence="1" type="ORF">S01H4_25919</name>
</gene>
<dbReference type="EMBL" id="BART01012408">
    <property type="protein sequence ID" value="GAG80606.1"/>
    <property type="molecule type" value="Genomic_DNA"/>
</dbReference>
<evidence type="ECO:0000313" key="1">
    <source>
        <dbReference type="EMBL" id="GAG80606.1"/>
    </source>
</evidence>
<reference evidence="1" key="1">
    <citation type="journal article" date="2014" name="Front. Microbiol.">
        <title>High frequency of phylogenetically diverse reductive dehalogenase-homologous genes in deep subseafloor sedimentary metagenomes.</title>
        <authorList>
            <person name="Kawai M."/>
            <person name="Futagami T."/>
            <person name="Toyoda A."/>
            <person name="Takaki Y."/>
            <person name="Nishi S."/>
            <person name="Hori S."/>
            <person name="Arai W."/>
            <person name="Tsubouchi T."/>
            <person name="Morono Y."/>
            <person name="Uchiyama I."/>
            <person name="Ito T."/>
            <person name="Fujiyama A."/>
            <person name="Inagaki F."/>
            <person name="Takami H."/>
        </authorList>
    </citation>
    <scope>NUCLEOTIDE SEQUENCE</scope>
    <source>
        <strain evidence="1">Expedition CK06-06</strain>
    </source>
</reference>
<proteinExistence type="predicted"/>
<accession>X1C865</accession>
<protein>
    <submittedName>
        <fullName evidence="1">Uncharacterized protein</fullName>
    </submittedName>
</protein>
<feature type="non-terminal residue" evidence="1">
    <location>
        <position position="1"/>
    </location>
</feature>
<name>X1C865_9ZZZZ</name>
<organism evidence="1">
    <name type="scientific">marine sediment metagenome</name>
    <dbReference type="NCBI Taxonomy" id="412755"/>
    <lineage>
        <taxon>unclassified sequences</taxon>
        <taxon>metagenomes</taxon>
        <taxon>ecological metagenomes</taxon>
    </lineage>
</organism>
<dbReference type="AlphaFoldDB" id="X1C865"/>